<reference evidence="4 5" key="1">
    <citation type="submission" date="2019-04" db="EMBL/GenBank/DDBJ databases">
        <title>A reverse ecology approach based on a biological definition of microbial populations.</title>
        <authorList>
            <person name="Arevalo P."/>
            <person name="Vaninsberghe D."/>
            <person name="Elsherbini J."/>
            <person name="Gore J."/>
            <person name="Polz M."/>
        </authorList>
    </citation>
    <scope>NUCLEOTIDE SEQUENCE [LARGE SCALE GENOMIC DNA]</scope>
    <source>
        <strain evidence="4 5">10N.261.46.F4</strain>
    </source>
</reference>
<sequence>MSNRFKQYKIDELEDFVEQYKCDHKTLIEIDSELANRRHKRRNTELRSHIKSLLAEPRLSNVSRENQTILPTTETNIPPSSSKKTVSSMSNRHSTITENNSLIMNRETPIIYPDNFLVSAFEGMRQKLLDISGGRSRLLNLDQNTRSFVRIVDELPNELAKLILSEKSMLLTPIPEPKLSELIEHGYLEWNEEEGKHIQLKKDPDAKEWAGVLGIDNKFELPNHLEQAMDGRHTDTNLQSMLFEAQLNVAVKKLAREAKTAIDETGNNILFLCLGFLEWVDQAEGGNKRLAPLYMLPISITKDYCNGVAVYKIKYNGEDIIQNLILREKLQQEFGLTLPEIVDPDNEDRLLTPEEYYKEVNELLARKQNDVVVRRWKVRRFATLATLSLGKLLMYRDLDPRNWPQGEGNLLEHDVIQRFFQDGFHISSSVGSTNSYILDEVKNLHESYPMIEDADSSQMSVLIDVLNGKNLVVEGPPGTGKSQTITNIISAALSRGKTVLFVAEKQAALDVVKRRMDKAGLGDFCLDLHSDKAQKRLVLDDFKQRISNGPTFYHNNSQYVRELERLERARERLQNYVQLINREWKSTELTVHEILMAATRYEAEVAPLKFKDIAPEDVTSESFSNAKLDEKVEQLEVFYNYLSLVSKQLPEEGNWISHPWFGVANKALSGNDPDEVIDELKDWNSRLSTWCEHVVTLCQSYDVPLSCNGSLYDAESLIQDWKTIPLPQGRVDLQAFSTMTSNHIQQLDEYLCRHKDLASSYLNMKDTFTREVIENTDLIEDIDRAIRQLSALGVAPETSFDDIARALLKLNEMIDLFNIIQGSRAELITHLPDASLSLLGCQLSGLKELETFISLAAVLPKQYITNRSPLFDNEALAGFTTDFIDEHTRLITEHEALEKVISTDKLPSVEMLQHYAAELANTGLFSWLNPSWREAKKSVSAFVKSPKFDAKKIAPILESAADWLARSNGFCEDTRNNQLLGAYFQGLNTDVELVATMAHWYQRVRVEYGIGFGKRVALAQALFLVPTDVFRGVQNLYQQGLVNHLASLRKECDKLSSVFTAADCLANSESDWSAEPNPLRQVQGQITECLRNCQQYLVNTQISQNELHKKIHEGQSLRELRRVIEATDICHHVFSTELELTPLDTGATPTSFSVVADTVSYAKQVSDGCKNEHITWLIKRQNNVSDIDLIRDAGAKLASELETVWKTETVFLASIGSERNNWLQSCGPFMADVIERNKAAAQNGPWLDSWIKYLYAKERMELGGFSLLNEFLSQHRRSIDYAKNAMKFATYHALAREIYREKPELSQMSGHEQTAIQQQFSKYDEELKELQRRRVAALAADRDIPQGKRGAKATSYTSNALLQREIEKKTRHISIRNLVTRAGDAMIGHKPCFMMSPMAVAKYIPPGALNFDIVVMDEASQVKPQDALSCFARGKQIVVVGDSKQLPPTSFFEKSVANEIDGDSEETGVIDEAESILDAVSAYFDKRQLRWHYRSRHESLIEFSNHKFYDGNLVVFPSPWDQSEEHGIKFNHVGDGRFISSVNQTESHVVVKAIRDHLLHKREESLGVVAMNSKQRDMIEADLESAISKDALLRTAYMKNMESEDPLFIKNLENVQGDERDVIYISFTYGPQEKGASSIPQRFGPINGTSGWRRLNVLFTRAKKRIQVYSSMTAEQIVLSESSSLGVKSLKAYLQFAQTGQLIGQDGTQQGEPDSDFEITVMSALSKHGFECVPQVGVAGFFIDIAVRDPGMPGRYLMGIECDGATYHSSKSTRDRDRVRQGVLEGLGWTIRRIWSTDWFKHPEAELKPIIEELKARSTPVQALVDEELNLEEIESSTTTCSDTDFKAVESLKDALIRYRDHVIGKKYPETAPSEKLLRADMIERFILERPITRDEFSLDIPAYLRENTCPKEAMDYLDDVLEIISDYETVTLT</sequence>
<dbReference type="SUPFAM" id="SSF52980">
    <property type="entry name" value="Restriction endonuclease-like"/>
    <property type="match status" value="1"/>
</dbReference>
<feature type="coiled-coil region" evidence="1">
    <location>
        <begin position="556"/>
        <end position="583"/>
    </location>
</feature>
<dbReference type="InterPro" id="IPR011335">
    <property type="entry name" value="Restrct_endonuc-II-like"/>
</dbReference>
<evidence type="ECO:0000256" key="1">
    <source>
        <dbReference type="SAM" id="Coils"/>
    </source>
</evidence>
<proteinExistence type="predicted"/>
<dbReference type="RefSeq" id="WP_136981340.1">
    <property type="nucleotide sequence ID" value="NZ_SYUV01000091.1"/>
</dbReference>
<evidence type="ECO:0000313" key="5">
    <source>
        <dbReference type="Proteomes" id="UP000307574"/>
    </source>
</evidence>
<evidence type="ECO:0000259" key="3">
    <source>
        <dbReference type="SMART" id="SM00952"/>
    </source>
</evidence>
<feature type="region of interest" description="Disordered" evidence="2">
    <location>
        <begin position="71"/>
        <end position="90"/>
    </location>
</feature>
<dbReference type="InterPro" id="IPR013584">
    <property type="entry name" value="RAP"/>
</dbReference>
<dbReference type="InterPro" id="IPR041679">
    <property type="entry name" value="DNA2/NAM7-like_C"/>
</dbReference>
<dbReference type="EMBL" id="SYUV01000091">
    <property type="protein sequence ID" value="TKF26294.1"/>
    <property type="molecule type" value="Genomic_DNA"/>
</dbReference>
<feature type="compositionally biased region" description="Low complexity" evidence="2">
    <location>
        <begin position="80"/>
        <end position="90"/>
    </location>
</feature>
<evidence type="ECO:0000256" key="2">
    <source>
        <dbReference type="SAM" id="MobiDB-lite"/>
    </source>
</evidence>
<dbReference type="CDD" id="cd18808">
    <property type="entry name" value="SF1_C_Upf1"/>
    <property type="match status" value="1"/>
</dbReference>
<dbReference type="InterPro" id="IPR047187">
    <property type="entry name" value="SF1_C_Upf1"/>
</dbReference>
<dbReference type="FunFam" id="3.40.960.10:FF:000002">
    <property type="entry name" value="DNA helicase related protein"/>
    <property type="match status" value="1"/>
</dbReference>
<dbReference type="Gene3D" id="3.40.50.300">
    <property type="entry name" value="P-loop containing nucleotide triphosphate hydrolases"/>
    <property type="match status" value="3"/>
</dbReference>
<dbReference type="InterPro" id="IPR045055">
    <property type="entry name" value="DNA2/NAM7-like"/>
</dbReference>
<dbReference type="SUPFAM" id="SSF52540">
    <property type="entry name" value="P-loop containing nucleoside triphosphate hydrolases"/>
    <property type="match status" value="2"/>
</dbReference>
<dbReference type="Pfam" id="PF13086">
    <property type="entry name" value="AAA_11"/>
    <property type="match status" value="2"/>
</dbReference>
<feature type="coiled-coil region" evidence="1">
    <location>
        <begin position="1313"/>
        <end position="1340"/>
    </location>
</feature>
<dbReference type="PANTHER" id="PTHR10887:SF530">
    <property type="entry name" value="SUPERFAMILY I DNA HELICASES"/>
    <property type="match status" value="1"/>
</dbReference>
<protein>
    <submittedName>
        <fullName evidence="4">DUF4011 domain-containing protein</fullName>
    </submittedName>
</protein>
<evidence type="ECO:0000313" key="4">
    <source>
        <dbReference type="EMBL" id="TKF26294.1"/>
    </source>
</evidence>
<dbReference type="Proteomes" id="UP000307574">
    <property type="component" value="Unassembled WGS sequence"/>
</dbReference>
<dbReference type="GO" id="GO:0004386">
    <property type="term" value="F:helicase activity"/>
    <property type="evidence" value="ECO:0007669"/>
    <property type="project" value="InterPro"/>
</dbReference>
<dbReference type="Pfam" id="PF13195">
    <property type="entry name" value="DUF4011"/>
    <property type="match status" value="1"/>
</dbReference>
<dbReference type="NCBIfam" id="NF042953">
    <property type="entry name" value="Hhe_antiphage"/>
    <property type="match status" value="1"/>
</dbReference>
<dbReference type="InterPro" id="IPR049468">
    <property type="entry name" value="Restrct_endonuc-II-like_dom"/>
</dbReference>
<dbReference type="PANTHER" id="PTHR10887">
    <property type="entry name" value="DNA2/NAM7 HELICASE FAMILY"/>
    <property type="match status" value="1"/>
</dbReference>
<dbReference type="InterPro" id="IPR041677">
    <property type="entry name" value="DNA2/NAM7_AAA_11"/>
</dbReference>
<dbReference type="Pfam" id="PF13087">
    <property type="entry name" value="AAA_12"/>
    <property type="match status" value="1"/>
</dbReference>
<organism evidence="4 5">
    <name type="scientific">Vibrio kanaloae</name>
    <dbReference type="NCBI Taxonomy" id="170673"/>
    <lineage>
        <taxon>Bacteria</taxon>
        <taxon>Pseudomonadati</taxon>
        <taxon>Pseudomonadota</taxon>
        <taxon>Gammaproteobacteria</taxon>
        <taxon>Vibrionales</taxon>
        <taxon>Vibrionaceae</taxon>
        <taxon>Vibrio</taxon>
    </lineage>
</organism>
<keyword evidence="1" id="KW-0175">Coiled coil</keyword>
<dbReference type="Pfam" id="PF18741">
    <property type="entry name" value="MTES_1575"/>
    <property type="match status" value="1"/>
</dbReference>
<feature type="domain" description="RAP" evidence="3">
    <location>
        <begin position="1760"/>
        <end position="1814"/>
    </location>
</feature>
<dbReference type="SMART" id="SM00952">
    <property type="entry name" value="RAP"/>
    <property type="match status" value="1"/>
</dbReference>
<gene>
    <name evidence="4" type="ORF">FCV50_21250</name>
</gene>
<name>A0A4U1YXF6_9VIBR</name>
<dbReference type="Gene3D" id="3.40.960.10">
    <property type="entry name" value="VSR Endonuclease"/>
    <property type="match status" value="1"/>
</dbReference>
<dbReference type="InterPro" id="IPR027417">
    <property type="entry name" value="P-loop_NTPase"/>
</dbReference>
<comment type="caution">
    <text evidence="4">The sequence shown here is derived from an EMBL/GenBank/DDBJ whole genome shotgun (WGS) entry which is preliminary data.</text>
</comment>
<accession>A0A4U1YXF6</accession>
<dbReference type="InterPro" id="IPR025103">
    <property type="entry name" value="DUF4011"/>
</dbReference>